<dbReference type="Pfam" id="PF14257">
    <property type="entry name" value="DUF4349"/>
    <property type="match status" value="1"/>
</dbReference>
<proteinExistence type="predicted"/>
<keyword evidence="2" id="KW-0472">Membrane</keyword>
<feature type="coiled-coil region" evidence="1">
    <location>
        <begin position="81"/>
        <end position="138"/>
    </location>
</feature>
<feature type="domain" description="DUF4349" evidence="3">
    <location>
        <begin position="7"/>
        <end position="207"/>
    </location>
</feature>
<organism evidence="4 5">
    <name type="scientific">Candidatus Methanodesulfokora washburnensis</name>
    <dbReference type="NCBI Taxonomy" id="2478471"/>
    <lineage>
        <taxon>Archaea</taxon>
        <taxon>Thermoproteota</taxon>
        <taxon>Candidatus Korarchaeia</taxon>
        <taxon>Candidatus Korarchaeia incertae sedis</taxon>
        <taxon>Candidatus Methanodesulfokora</taxon>
    </lineage>
</organism>
<evidence type="ECO:0000313" key="5">
    <source>
        <dbReference type="Proteomes" id="UP000316217"/>
    </source>
</evidence>
<keyword evidence="2" id="KW-1133">Transmembrane helix</keyword>
<gene>
    <name evidence="4" type="ORF">EF810_07160</name>
</gene>
<dbReference type="AlphaFoldDB" id="A0A520KHR6"/>
<dbReference type="InterPro" id="IPR025645">
    <property type="entry name" value="DUF4349"/>
</dbReference>
<evidence type="ECO:0000313" key="4">
    <source>
        <dbReference type="EMBL" id="RZN58986.1"/>
    </source>
</evidence>
<name>A0A520KHR6_9CREN</name>
<evidence type="ECO:0000256" key="2">
    <source>
        <dbReference type="SAM" id="Phobius"/>
    </source>
</evidence>
<feature type="transmembrane region" description="Helical" evidence="2">
    <location>
        <begin position="178"/>
        <end position="206"/>
    </location>
</feature>
<keyword evidence="1" id="KW-0175">Coiled coil</keyword>
<protein>
    <submittedName>
        <fullName evidence="4">DUF4349 domain-containing protein</fullName>
    </submittedName>
</protein>
<comment type="caution">
    <text evidence="4">The sequence shown here is derived from an EMBL/GenBank/DDBJ whole genome shotgun (WGS) entry which is preliminary data.</text>
</comment>
<sequence length="216" mass="24291">MAYLGTRQISYTASVEIEVNNTNYAAARISQIAQQLSGYVSYMYVGNSSAQITVKVPQEYLQSFLDQLSSIGRVLQKSMTANDVTDQLVDLDTRIRNLQAEESRLLKLYDMAKDVGEIIQIEDRLSQVRYQIEILQAQKTNIERMVQYATVQISLTIPAKPQPEDHWKWVINVASRAFWGAIALIAIAIAGGLPLALVALAAYAVYRLYRRKSQKA</sequence>
<reference evidence="4 5" key="1">
    <citation type="journal article" date="2019" name="Nat. Microbiol.">
        <title>Wide diversity of methane and short-chain alkane metabolisms in uncultured archaea.</title>
        <authorList>
            <person name="Borrel G."/>
            <person name="Adam P.S."/>
            <person name="McKay L.J."/>
            <person name="Chen L.X."/>
            <person name="Sierra-Garcia I.N."/>
            <person name="Sieber C.M."/>
            <person name="Letourneur Q."/>
            <person name="Ghozlane A."/>
            <person name="Andersen G.L."/>
            <person name="Li W.J."/>
            <person name="Hallam S.J."/>
            <person name="Muyzer G."/>
            <person name="de Oliveira V.M."/>
            <person name="Inskeep W.P."/>
            <person name="Banfield J.F."/>
            <person name="Gribaldo S."/>
        </authorList>
    </citation>
    <scope>NUCLEOTIDE SEQUENCE [LARGE SCALE GENOMIC DNA]</scope>
    <source>
        <strain evidence="4">NM4</strain>
    </source>
</reference>
<dbReference type="EMBL" id="RXII01000111">
    <property type="protein sequence ID" value="RZN58986.1"/>
    <property type="molecule type" value="Genomic_DNA"/>
</dbReference>
<dbReference type="Proteomes" id="UP000316217">
    <property type="component" value="Unassembled WGS sequence"/>
</dbReference>
<keyword evidence="2" id="KW-0812">Transmembrane</keyword>
<accession>A0A520KHR6</accession>
<evidence type="ECO:0000256" key="1">
    <source>
        <dbReference type="SAM" id="Coils"/>
    </source>
</evidence>
<evidence type="ECO:0000259" key="3">
    <source>
        <dbReference type="Pfam" id="PF14257"/>
    </source>
</evidence>